<proteinExistence type="predicted"/>
<evidence type="ECO:0000313" key="2">
    <source>
        <dbReference type="Proteomes" id="UP000260758"/>
    </source>
</evidence>
<dbReference type="EMBL" id="QSTP01000001">
    <property type="protein sequence ID" value="RGM75595.1"/>
    <property type="molecule type" value="Genomic_DNA"/>
</dbReference>
<dbReference type="AlphaFoldDB" id="A0A3E4YLJ3"/>
<accession>A0A3E4YLJ3</accession>
<sequence length="101" mass="12002">MIYVGLSDRALRKLFIHNDIQIFDKAVHPCRAKEYANMLNNSKKDYILYDTNIMDYIDINKLIFVNNDLSTISFIKKFKEELHYMFPGEIILNMLNSETDF</sequence>
<gene>
    <name evidence="1" type="ORF">DXB99_03440</name>
</gene>
<comment type="caution">
    <text evidence="1">The sequence shown here is derived from an EMBL/GenBank/DDBJ whole genome shotgun (WGS) entry which is preliminary data.</text>
</comment>
<protein>
    <submittedName>
        <fullName evidence="1">Uncharacterized protein</fullName>
    </submittedName>
</protein>
<evidence type="ECO:0000313" key="1">
    <source>
        <dbReference type="EMBL" id="RGM75595.1"/>
    </source>
</evidence>
<name>A0A3E4YLJ3_9FIRM</name>
<dbReference type="Proteomes" id="UP000260758">
    <property type="component" value="Unassembled WGS sequence"/>
</dbReference>
<dbReference type="RefSeq" id="WP_117718351.1">
    <property type="nucleotide sequence ID" value="NZ_QSTP01000001.1"/>
</dbReference>
<organism evidence="1 2">
    <name type="scientific">Agathobacter rectalis</name>
    <dbReference type="NCBI Taxonomy" id="39491"/>
    <lineage>
        <taxon>Bacteria</taxon>
        <taxon>Bacillati</taxon>
        <taxon>Bacillota</taxon>
        <taxon>Clostridia</taxon>
        <taxon>Lachnospirales</taxon>
        <taxon>Lachnospiraceae</taxon>
        <taxon>Agathobacter</taxon>
    </lineage>
</organism>
<reference evidence="1 2" key="1">
    <citation type="submission" date="2018-08" db="EMBL/GenBank/DDBJ databases">
        <title>A genome reference for cultivated species of the human gut microbiota.</title>
        <authorList>
            <person name="Zou Y."/>
            <person name="Xue W."/>
            <person name="Luo G."/>
        </authorList>
    </citation>
    <scope>NUCLEOTIDE SEQUENCE [LARGE SCALE GENOMIC DNA]</scope>
    <source>
        <strain evidence="1 2">OM07-13</strain>
    </source>
</reference>